<dbReference type="AlphaFoldDB" id="A0A0M8MK94"/>
<dbReference type="RefSeq" id="XP_017990880.1">
    <property type="nucleotide sequence ID" value="XM_018136027.1"/>
</dbReference>
<evidence type="ECO:0000256" key="2">
    <source>
        <dbReference type="ARBA" id="ARBA00008970"/>
    </source>
</evidence>
<feature type="region of interest" description="Disordered" evidence="7">
    <location>
        <begin position="80"/>
        <end position="106"/>
    </location>
</feature>
<protein>
    <recommendedName>
        <fullName evidence="6">Small ribosomal subunit protein mS33</fullName>
    </recommendedName>
</protein>
<accession>A0A0M8MK94</accession>
<dbReference type="GO" id="GO:1990904">
    <property type="term" value="C:ribonucleoprotein complex"/>
    <property type="evidence" value="ECO:0007669"/>
    <property type="project" value="UniProtKB-KW"/>
</dbReference>
<dbReference type="VEuPathDB" id="FungiDB:Malapachy_1523"/>
<sequence length="106" mass="11802">MPSVPAKSLAALNALRCQVFGTTYNPNNVRTGAKYLKKALVGDAMLKYYPPQVKLSSIRAVIPEMPSLMLPEEFQRLKDVDRKRMLGKGPPKKGEGRRATMKGKKK</sequence>
<evidence type="ECO:0000256" key="7">
    <source>
        <dbReference type="SAM" id="MobiDB-lite"/>
    </source>
</evidence>
<dbReference type="GeneID" id="28727902"/>
<dbReference type="InterPro" id="IPR013219">
    <property type="entry name" value="Ribosomal_mS33"/>
</dbReference>
<comment type="caution">
    <text evidence="8">The sequence shown here is derived from an EMBL/GenBank/DDBJ whole genome shotgun (WGS) entry which is preliminary data.</text>
</comment>
<dbReference type="OrthoDB" id="2257454at2759"/>
<organism evidence="8 9">
    <name type="scientific">Malassezia pachydermatis</name>
    <dbReference type="NCBI Taxonomy" id="77020"/>
    <lineage>
        <taxon>Eukaryota</taxon>
        <taxon>Fungi</taxon>
        <taxon>Dikarya</taxon>
        <taxon>Basidiomycota</taxon>
        <taxon>Ustilaginomycotina</taxon>
        <taxon>Malasseziomycetes</taxon>
        <taxon>Malasseziales</taxon>
        <taxon>Malasseziaceae</taxon>
        <taxon>Malassezia</taxon>
    </lineage>
</organism>
<evidence type="ECO:0000313" key="9">
    <source>
        <dbReference type="Proteomes" id="UP000037751"/>
    </source>
</evidence>
<keyword evidence="5" id="KW-0687">Ribonucleoprotein</keyword>
<keyword evidence="9" id="KW-1185">Reference proteome</keyword>
<dbReference type="Pfam" id="PF08293">
    <property type="entry name" value="MRP-S33"/>
    <property type="match status" value="1"/>
</dbReference>
<comment type="similarity">
    <text evidence="2">Belongs to the mitochondrion-specific ribosomal protein mS33 family.</text>
</comment>
<evidence type="ECO:0000256" key="4">
    <source>
        <dbReference type="ARBA" id="ARBA00023128"/>
    </source>
</evidence>
<dbReference type="Proteomes" id="UP000037751">
    <property type="component" value="Unassembled WGS sequence"/>
</dbReference>
<evidence type="ECO:0000256" key="6">
    <source>
        <dbReference type="ARBA" id="ARBA00035132"/>
    </source>
</evidence>
<gene>
    <name evidence="8" type="ORF">Malapachy_1523</name>
</gene>
<dbReference type="GO" id="GO:0005739">
    <property type="term" value="C:mitochondrion"/>
    <property type="evidence" value="ECO:0007669"/>
    <property type="project" value="UniProtKB-SubCell"/>
</dbReference>
<evidence type="ECO:0000256" key="5">
    <source>
        <dbReference type="ARBA" id="ARBA00023274"/>
    </source>
</evidence>
<evidence type="ECO:0000313" key="8">
    <source>
        <dbReference type="EMBL" id="KOS13248.1"/>
    </source>
</evidence>
<reference evidence="8 9" key="1">
    <citation type="submission" date="2015-07" db="EMBL/GenBank/DDBJ databases">
        <title>Draft Genome Sequence of Malassezia furfur CBS1878 and Malassezia pachydermatis CBS1879.</title>
        <authorList>
            <person name="Triana S."/>
            <person name="Ohm R."/>
            <person name="Gonzalez A."/>
            <person name="DeCock H."/>
            <person name="Restrepo S."/>
            <person name="Celis A."/>
        </authorList>
    </citation>
    <scope>NUCLEOTIDE SEQUENCE [LARGE SCALE GENOMIC DNA]</scope>
    <source>
        <strain evidence="8 9">CBS 1879</strain>
    </source>
</reference>
<keyword evidence="3" id="KW-0689">Ribosomal protein</keyword>
<proteinExistence type="inferred from homology"/>
<dbReference type="PANTHER" id="PTHR13362">
    <property type="entry name" value="MITOCHONDRIAL RIBOSOMAL PROTEIN S33"/>
    <property type="match status" value="1"/>
</dbReference>
<keyword evidence="4" id="KW-0496">Mitochondrion</keyword>
<comment type="subcellular location">
    <subcellularLocation>
        <location evidence="1">Mitochondrion</location>
    </subcellularLocation>
</comment>
<dbReference type="GO" id="GO:0005840">
    <property type="term" value="C:ribosome"/>
    <property type="evidence" value="ECO:0007669"/>
    <property type="project" value="UniProtKB-KW"/>
</dbReference>
<evidence type="ECO:0000256" key="3">
    <source>
        <dbReference type="ARBA" id="ARBA00022980"/>
    </source>
</evidence>
<dbReference type="PANTHER" id="PTHR13362:SF2">
    <property type="entry name" value="SMALL RIBOSOMAL SUBUNIT PROTEIN MS33"/>
    <property type="match status" value="1"/>
</dbReference>
<dbReference type="EMBL" id="LGAV01000007">
    <property type="protein sequence ID" value="KOS13248.1"/>
    <property type="molecule type" value="Genomic_DNA"/>
</dbReference>
<evidence type="ECO:0000256" key="1">
    <source>
        <dbReference type="ARBA" id="ARBA00004173"/>
    </source>
</evidence>
<dbReference type="STRING" id="77020.A0A0M8MK94"/>
<name>A0A0M8MK94_9BASI</name>